<dbReference type="SUPFAM" id="SSF88659">
    <property type="entry name" value="Sigma3 and sigma4 domains of RNA polymerase sigma factors"/>
    <property type="match status" value="1"/>
</dbReference>
<proteinExistence type="predicted"/>
<feature type="domain" description="RNA polymerase sigma-70 region 4" evidence="2">
    <location>
        <begin position="91"/>
        <end position="131"/>
    </location>
</feature>
<dbReference type="Pfam" id="PF04545">
    <property type="entry name" value="Sigma70_r4"/>
    <property type="match status" value="1"/>
</dbReference>
<evidence type="ECO:0000256" key="1">
    <source>
        <dbReference type="SAM" id="Coils"/>
    </source>
</evidence>
<dbReference type="RefSeq" id="WP_089144601.1">
    <property type="nucleotide sequence ID" value="NZ_LUGD01000066.1"/>
</dbReference>
<dbReference type="InterPro" id="IPR007630">
    <property type="entry name" value="RNA_pol_sigma70_r4"/>
</dbReference>
<name>A0A226RAT0_9LACO</name>
<dbReference type="Gene3D" id="1.20.140.160">
    <property type="match status" value="1"/>
</dbReference>
<organism evidence="3 4">
    <name type="scientific">Ligilactobacillus agilis</name>
    <dbReference type="NCBI Taxonomy" id="1601"/>
    <lineage>
        <taxon>Bacteria</taxon>
        <taxon>Bacillati</taxon>
        <taxon>Bacillota</taxon>
        <taxon>Bacilli</taxon>
        <taxon>Lactobacillales</taxon>
        <taxon>Lactobacillaceae</taxon>
        <taxon>Ligilactobacillus</taxon>
    </lineage>
</organism>
<evidence type="ECO:0000313" key="4">
    <source>
        <dbReference type="Proteomes" id="UP000215261"/>
    </source>
</evidence>
<dbReference type="AlphaFoldDB" id="A0A226RAT0"/>
<feature type="coiled-coil region" evidence="1">
    <location>
        <begin position="14"/>
        <end position="74"/>
    </location>
</feature>
<sequence>MSKFEENKRFLLGYRKIMDKIERLEEKLKVLTDRYELKAQAYSDEPKGGRPATLEDMVIQKEKLESRIAAYYSKSRAIRDKFEKAAEKMDNQTEARILDYYFFEGMTLEQIADELGYTVRHVSRLYHHGLSVIDL</sequence>
<dbReference type="EMBL" id="LUGO01000030">
    <property type="protein sequence ID" value="OXS41547.1"/>
    <property type="molecule type" value="Genomic_DNA"/>
</dbReference>
<dbReference type="Proteomes" id="UP000215261">
    <property type="component" value="Unassembled WGS sequence"/>
</dbReference>
<dbReference type="InterPro" id="IPR013324">
    <property type="entry name" value="RNA_pol_sigma_r3/r4-like"/>
</dbReference>
<gene>
    <name evidence="3" type="ORF">AYP69_02650</name>
</gene>
<evidence type="ECO:0000313" key="3">
    <source>
        <dbReference type="EMBL" id="OXS41547.1"/>
    </source>
</evidence>
<protein>
    <recommendedName>
        <fullName evidence="2">RNA polymerase sigma-70 region 4 domain-containing protein</fullName>
    </recommendedName>
</protein>
<evidence type="ECO:0000259" key="2">
    <source>
        <dbReference type="Pfam" id="PF04545"/>
    </source>
</evidence>
<dbReference type="GO" id="GO:0003700">
    <property type="term" value="F:DNA-binding transcription factor activity"/>
    <property type="evidence" value="ECO:0007669"/>
    <property type="project" value="InterPro"/>
</dbReference>
<reference evidence="3 4" key="1">
    <citation type="submission" date="2016-03" db="EMBL/GenBank/DDBJ databases">
        <title>Sequencing of Lactobacillus Species from Commercial Turkeys.</title>
        <authorList>
            <person name="Johnson T.J."/>
            <person name="Youmans B.P."/>
            <person name="Case K.A."/>
        </authorList>
    </citation>
    <scope>NUCLEOTIDE SEQUENCE [LARGE SCALE GENOMIC DNA]</scope>
    <source>
        <strain evidence="3 4">UMNLA1</strain>
    </source>
</reference>
<keyword evidence="1" id="KW-0175">Coiled coil</keyword>
<dbReference type="GO" id="GO:0006352">
    <property type="term" value="P:DNA-templated transcription initiation"/>
    <property type="evidence" value="ECO:0007669"/>
    <property type="project" value="InterPro"/>
</dbReference>
<comment type="caution">
    <text evidence="3">The sequence shown here is derived from an EMBL/GenBank/DDBJ whole genome shotgun (WGS) entry which is preliminary data.</text>
</comment>
<accession>A0A226RAT0</accession>